<dbReference type="Gene3D" id="2.120.10.30">
    <property type="entry name" value="TolB, C-terminal domain"/>
    <property type="match status" value="1"/>
</dbReference>
<dbReference type="InterPro" id="IPR011659">
    <property type="entry name" value="WD40"/>
</dbReference>
<comment type="similarity">
    <text evidence="2 5">Belongs to the TolB family.</text>
</comment>
<dbReference type="KEGG" id="aprs:BI364_14205"/>
<dbReference type="GO" id="GO:0017038">
    <property type="term" value="P:protein import"/>
    <property type="evidence" value="ECO:0007669"/>
    <property type="project" value="InterPro"/>
</dbReference>
<keyword evidence="8" id="KW-1185">Reference proteome</keyword>
<dbReference type="Pfam" id="PF07676">
    <property type="entry name" value="PD40"/>
    <property type="match status" value="5"/>
</dbReference>
<dbReference type="Proteomes" id="UP000095401">
    <property type="component" value="Chromosome"/>
</dbReference>
<evidence type="ECO:0000256" key="2">
    <source>
        <dbReference type="ARBA" id="ARBA00009820"/>
    </source>
</evidence>
<dbReference type="InterPro" id="IPR011042">
    <property type="entry name" value="6-blade_b-propeller_TolB-like"/>
</dbReference>
<dbReference type="Pfam" id="PF04052">
    <property type="entry name" value="TolB_N"/>
    <property type="match status" value="1"/>
</dbReference>
<gene>
    <name evidence="5" type="primary">tolB</name>
    <name evidence="7" type="ORF">BI364_14205</name>
</gene>
<reference evidence="8" key="1">
    <citation type="submission" date="2016-09" db="EMBL/GenBank/DDBJ databases">
        <title>Acidihalobacter prosperus F5.</title>
        <authorList>
            <person name="Khaleque H.N."/>
            <person name="Ramsay J.P."/>
            <person name="Kaksonen A.H."/>
            <person name="Boxall N.J."/>
            <person name="Watkin E.L.J."/>
        </authorList>
    </citation>
    <scope>NUCLEOTIDE SEQUENCE [LARGE SCALE GENOMIC DNA]</scope>
    <source>
        <strain evidence="8">F5</strain>
    </source>
</reference>
<evidence type="ECO:0000313" key="7">
    <source>
        <dbReference type="EMBL" id="AOU98953.1"/>
    </source>
</evidence>
<feature type="chain" id="PRO_5009354299" description="Tol-Pal system protein TolB" evidence="5">
    <location>
        <begin position="25"/>
        <end position="433"/>
    </location>
</feature>
<dbReference type="InterPro" id="IPR007195">
    <property type="entry name" value="TolB_N"/>
</dbReference>
<dbReference type="AlphaFoldDB" id="A0A1D8IRD6"/>
<comment type="subcellular location">
    <subcellularLocation>
        <location evidence="1 5">Periplasm</location>
    </subcellularLocation>
</comment>
<evidence type="ECO:0000256" key="4">
    <source>
        <dbReference type="ARBA" id="ARBA00022764"/>
    </source>
</evidence>
<feature type="signal peptide" evidence="5">
    <location>
        <begin position="1"/>
        <end position="24"/>
    </location>
</feature>
<keyword evidence="5" id="KW-0131">Cell cycle</keyword>
<sequence length="433" mass="46389" precursor="true">MMHMQRFAVILCLILGAAWVQAEAALNITITQGAVGATPIGIVPFAWTGTGQPPQRIGHIVADDLARSGLFAPVPAAKMPQQPTQPSQIDNSAWSKIGVGDVVIGGLESLGGGQYSVHFQLFDTLQNQQLLGYRFQATIGQLRQAAHRISDLVYQQLTGQRGAFNTHIAYVSTKVENGRIARFRIMVADYDGHDPQIVYSSPRPLSSPAWSPDGKYIAYESFASGRPKLYLQNLTTAKREMISDQSGLNSAPAFSPDGTRLAMTLTHDGHAEIYVMNLSTRQLIQVTHDASINTGAAWMPDGKSIVFTSDRGGSPQIYVKTIGGGPAQRLTYDGNYNAGATVSPDGKKIAFVHQAGGAFQIAIMNLGTGQMQVLTRGPLDDAPSFSPNGAMVIFSTVEGGKKVLGVVSVDGRVRQRLSGPEYVSQPAWSPYGS</sequence>
<organism evidence="7 8">
    <name type="scientific">Acidihalobacter yilgarnensis</name>
    <dbReference type="NCBI Taxonomy" id="2819280"/>
    <lineage>
        <taxon>Bacteria</taxon>
        <taxon>Pseudomonadati</taxon>
        <taxon>Pseudomonadota</taxon>
        <taxon>Gammaproteobacteria</taxon>
        <taxon>Chromatiales</taxon>
        <taxon>Ectothiorhodospiraceae</taxon>
        <taxon>Acidihalobacter</taxon>
    </lineage>
</organism>
<dbReference type="PANTHER" id="PTHR36842:SF1">
    <property type="entry name" value="PROTEIN TOLB"/>
    <property type="match status" value="1"/>
</dbReference>
<comment type="subunit">
    <text evidence="5">The Tol-Pal system is composed of five core proteins: the inner membrane proteins TolA, TolQ and TolR, the periplasmic protein TolB and the outer membrane protein Pal. They form a network linking the inner and outer membranes and the peptidoglycan layer.</text>
</comment>
<dbReference type="SUPFAM" id="SSF52964">
    <property type="entry name" value="TolB, N-terminal domain"/>
    <property type="match status" value="1"/>
</dbReference>
<accession>A0A1D8IRD6</accession>
<comment type="function">
    <text evidence="5">Part of the Tol-Pal system, which plays a role in outer membrane invagination during cell division and is important for maintaining outer membrane integrity.</text>
</comment>
<keyword evidence="3 5" id="KW-0732">Signal</keyword>
<dbReference type="InterPro" id="IPR014167">
    <property type="entry name" value="Tol-Pal_TolB"/>
</dbReference>
<evidence type="ECO:0000256" key="3">
    <source>
        <dbReference type="ARBA" id="ARBA00022729"/>
    </source>
</evidence>
<dbReference type="EMBL" id="CP017415">
    <property type="protein sequence ID" value="AOU98953.1"/>
    <property type="molecule type" value="Genomic_DNA"/>
</dbReference>
<keyword evidence="5" id="KW-0132">Cell division</keyword>
<proteinExistence type="inferred from homology"/>
<evidence type="ECO:0000313" key="8">
    <source>
        <dbReference type="Proteomes" id="UP000095401"/>
    </source>
</evidence>
<dbReference type="Gene3D" id="3.40.50.10070">
    <property type="entry name" value="TolB, N-terminal domain"/>
    <property type="match status" value="1"/>
</dbReference>
<evidence type="ECO:0000259" key="6">
    <source>
        <dbReference type="Pfam" id="PF04052"/>
    </source>
</evidence>
<dbReference type="SUPFAM" id="SSF69304">
    <property type="entry name" value="Tricorn protease N-terminal domain"/>
    <property type="match status" value="1"/>
</dbReference>
<dbReference type="GO" id="GO:0042597">
    <property type="term" value="C:periplasmic space"/>
    <property type="evidence" value="ECO:0007669"/>
    <property type="project" value="UniProtKB-SubCell"/>
</dbReference>
<protein>
    <recommendedName>
        <fullName evidence="5">Tol-Pal system protein TolB</fullName>
    </recommendedName>
</protein>
<keyword evidence="4 5" id="KW-0574">Periplasm</keyword>
<evidence type="ECO:0000256" key="1">
    <source>
        <dbReference type="ARBA" id="ARBA00004418"/>
    </source>
</evidence>
<dbReference type="NCBIfam" id="TIGR02800">
    <property type="entry name" value="propeller_TolB"/>
    <property type="match status" value="1"/>
</dbReference>
<evidence type="ECO:0000256" key="5">
    <source>
        <dbReference type="HAMAP-Rule" id="MF_00671"/>
    </source>
</evidence>
<dbReference type="GO" id="GO:0051301">
    <property type="term" value="P:cell division"/>
    <property type="evidence" value="ECO:0007669"/>
    <property type="project" value="UniProtKB-UniRule"/>
</dbReference>
<name>A0A1D8IRD6_9GAMM</name>
<dbReference type="HAMAP" id="MF_00671">
    <property type="entry name" value="TolB"/>
    <property type="match status" value="1"/>
</dbReference>
<dbReference type="PANTHER" id="PTHR36842">
    <property type="entry name" value="PROTEIN TOLB HOMOLOG"/>
    <property type="match status" value="1"/>
</dbReference>
<feature type="domain" description="TolB N-terminal" evidence="6">
    <location>
        <begin position="26"/>
        <end position="130"/>
    </location>
</feature>